<dbReference type="OrthoDB" id="9811177at2"/>
<dbReference type="AlphaFoldDB" id="A0A6I0FBU0"/>
<accession>A0A6I0FBU0</accession>
<dbReference type="EMBL" id="WBZC01000012">
    <property type="protein sequence ID" value="KAB3536274.1"/>
    <property type="molecule type" value="Genomic_DNA"/>
</dbReference>
<dbReference type="Gene3D" id="3.30.2010.10">
    <property type="entry name" value="Metalloproteases ('zincins'), catalytic domain"/>
    <property type="match status" value="1"/>
</dbReference>
<name>A0A6I0FBU0_9FIRM</name>
<comment type="caution">
    <text evidence="2">The sequence shown here is derived from an EMBL/GenBank/DDBJ whole genome shotgun (WGS) entry which is preliminary data.</text>
</comment>
<dbReference type="InterPro" id="IPR053136">
    <property type="entry name" value="UTP_pyrophosphatase-like"/>
</dbReference>
<protein>
    <submittedName>
        <fullName evidence="2">M48 family metallopeptidase</fullName>
    </submittedName>
</protein>
<dbReference type="RefSeq" id="WP_151860330.1">
    <property type="nucleotide sequence ID" value="NZ_WBZC01000012.1"/>
</dbReference>
<proteinExistence type="predicted"/>
<dbReference type="PANTHER" id="PTHR30399:SF1">
    <property type="entry name" value="UTP PYROPHOSPHATASE"/>
    <property type="match status" value="1"/>
</dbReference>
<evidence type="ECO:0000313" key="3">
    <source>
        <dbReference type="Proteomes" id="UP000432715"/>
    </source>
</evidence>
<evidence type="ECO:0000313" key="2">
    <source>
        <dbReference type="EMBL" id="KAB3536274.1"/>
    </source>
</evidence>
<dbReference type="InterPro" id="IPR002725">
    <property type="entry name" value="YgjP-like_metallopeptidase"/>
</dbReference>
<reference evidence="2 3" key="1">
    <citation type="submission" date="2019-10" db="EMBL/GenBank/DDBJ databases">
        <title>Alkaliphilus serpentinus sp. nov. and Alkaliphilus pronyensis sp. nov., two novel anaerobic alkaliphilic species isolated from the serpentinized-hosted hydrothermal field of the Prony Bay (New Caledonia).</title>
        <authorList>
            <person name="Postec A."/>
        </authorList>
    </citation>
    <scope>NUCLEOTIDE SEQUENCE [LARGE SCALE GENOMIC DNA]</scope>
    <source>
        <strain evidence="2 3">LacV</strain>
    </source>
</reference>
<feature type="domain" description="YgjP-like metallopeptidase" evidence="1">
    <location>
        <begin position="14"/>
        <end position="219"/>
    </location>
</feature>
<gene>
    <name evidence="2" type="ORF">F8154_04130</name>
</gene>
<keyword evidence="3" id="KW-1185">Reference proteome</keyword>
<sequence>MDIKYEIRRSKKRKKLTINIERDRRIVVLAPENTSDEKIRQVIDSKKQWIHEKLGHPQKFAAKPHAPGKEIINGESLYYLGHQYQVELIESTNDELVFDNKFLFPMQEKEKNLVLLKKWYVRCAKEKIIPRARKFAKDLGVEAESIKIVDNKYRWGSCTTKNNINISWRLMQAPMFVIDYIIIHELAHLIEANHTPEFWNIVKAQLPKMEKAKLWLKENGQRVQEEL</sequence>
<dbReference type="Proteomes" id="UP000432715">
    <property type="component" value="Unassembled WGS sequence"/>
</dbReference>
<evidence type="ECO:0000259" key="1">
    <source>
        <dbReference type="Pfam" id="PF01863"/>
    </source>
</evidence>
<dbReference type="Pfam" id="PF01863">
    <property type="entry name" value="YgjP-like"/>
    <property type="match status" value="1"/>
</dbReference>
<dbReference type="PANTHER" id="PTHR30399">
    <property type="entry name" value="UNCHARACTERIZED PROTEIN YGJP"/>
    <property type="match status" value="1"/>
</dbReference>
<dbReference type="CDD" id="cd07344">
    <property type="entry name" value="M48_yhfN_like"/>
    <property type="match status" value="1"/>
</dbReference>
<organism evidence="2 3">
    <name type="scientific">Alkaliphilus pronyensis</name>
    <dbReference type="NCBI Taxonomy" id="1482732"/>
    <lineage>
        <taxon>Bacteria</taxon>
        <taxon>Bacillati</taxon>
        <taxon>Bacillota</taxon>
        <taxon>Clostridia</taxon>
        <taxon>Peptostreptococcales</taxon>
        <taxon>Natronincolaceae</taxon>
        <taxon>Alkaliphilus</taxon>
    </lineage>
</organism>